<dbReference type="PROSITE" id="PS50059">
    <property type="entry name" value="FKBP_PPIASE"/>
    <property type="match status" value="1"/>
</dbReference>
<dbReference type="SUPFAM" id="SSF54534">
    <property type="entry name" value="FKBP-like"/>
    <property type="match status" value="1"/>
</dbReference>
<dbReference type="OrthoDB" id="9814548at2"/>
<dbReference type="EMBL" id="CP013140">
    <property type="protein sequence ID" value="ALN58053.1"/>
    <property type="molecule type" value="Genomic_DNA"/>
</dbReference>
<dbReference type="GO" id="GO:0003755">
    <property type="term" value="F:peptidyl-prolyl cis-trans isomerase activity"/>
    <property type="evidence" value="ECO:0007669"/>
    <property type="project" value="UniProtKB-UniRule"/>
</dbReference>
<evidence type="ECO:0000313" key="8">
    <source>
        <dbReference type="Proteomes" id="UP000061569"/>
    </source>
</evidence>
<evidence type="ECO:0000256" key="3">
    <source>
        <dbReference type="ARBA" id="ARBA00023110"/>
    </source>
</evidence>
<dbReference type="Pfam" id="PF01346">
    <property type="entry name" value="FKBP_N"/>
    <property type="match status" value="2"/>
</dbReference>
<dbReference type="InterPro" id="IPR000774">
    <property type="entry name" value="PPIase_FKBP_N"/>
</dbReference>
<dbReference type="STRING" id="69.GLE_2705"/>
<dbReference type="KEGG" id="lez:GLE_2705"/>
<keyword evidence="3 5" id="KW-0697">Rotamase</keyword>
<gene>
    <name evidence="7" type="ORF">GLE_2705</name>
</gene>
<keyword evidence="4 5" id="KW-0413">Isomerase</keyword>
<evidence type="ECO:0000256" key="4">
    <source>
        <dbReference type="ARBA" id="ARBA00023235"/>
    </source>
</evidence>
<organism evidence="7 8">
    <name type="scientific">Lysobacter enzymogenes</name>
    <dbReference type="NCBI Taxonomy" id="69"/>
    <lineage>
        <taxon>Bacteria</taxon>
        <taxon>Pseudomonadati</taxon>
        <taxon>Pseudomonadota</taxon>
        <taxon>Gammaproteobacteria</taxon>
        <taxon>Lysobacterales</taxon>
        <taxon>Lysobacteraceae</taxon>
        <taxon>Lysobacter</taxon>
    </lineage>
</organism>
<comment type="catalytic activity">
    <reaction evidence="1 5 6">
        <text>[protein]-peptidylproline (omega=180) = [protein]-peptidylproline (omega=0)</text>
        <dbReference type="Rhea" id="RHEA:16237"/>
        <dbReference type="Rhea" id="RHEA-COMP:10747"/>
        <dbReference type="Rhea" id="RHEA-COMP:10748"/>
        <dbReference type="ChEBI" id="CHEBI:83833"/>
        <dbReference type="ChEBI" id="CHEBI:83834"/>
        <dbReference type="EC" id="5.2.1.8"/>
    </reaction>
</comment>
<dbReference type="RefSeq" id="WP_057947752.1">
    <property type="nucleotide sequence ID" value="NZ_CP067396.1"/>
</dbReference>
<evidence type="ECO:0000256" key="2">
    <source>
        <dbReference type="ARBA" id="ARBA00006577"/>
    </source>
</evidence>
<dbReference type="InterPro" id="IPR036944">
    <property type="entry name" value="PPIase_FKBP_N_sf"/>
</dbReference>
<dbReference type="PANTHER" id="PTHR43811">
    <property type="entry name" value="FKBP-TYPE PEPTIDYL-PROLYL CIS-TRANS ISOMERASE FKPA"/>
    <property type="match status" value="1"/>
</dbReference>
<dbReference type="GO" id="GO:0006457">
    <property type="term" value="P:protein folding"/>
    <property type="evidence" value="ECO:0007669"/>
    <property type="project" value="InterPro"/>
</dbReference>
<protein>
    <recommendedName>
        <fullName evidence="6">Peptidyl-prolyl cis-trans isomerase</fullName>
        <ecNumber evidence="6">5.2.1.8</ecNumber>
    </recommendedName>
</protein>
<sequence length="314" mass="33031">MKPFVRGAAVLMTTAALFAGAASAQDKSVLANDREKISYAIGMDVASSLKPVGPDLDAAAFEKAVKNVFDGGKPLITQDEARTVDTALRARIASREGKPAQGTPPGTPPPAVDKAKVGLMIGTFMVGPALQQIKSEIDLPVLAQAVRTALGGGKPLLAEGDARTVLTNFSERMQAKAKADAAAAGDKNLKEGKAFLEENKKVKGVFSTGSGLQYMILRQGSGERPKPTDKVSVNYKGTLLDGKTFDSSYDRGQPAEFPVNGVIQGWQEGLAMMPVGSKFKFWIPSELAYGPNGAPPSIGPNAVLTFEVELLDIL</sequence>
<proteinExistence type="inferred from homology"/>
<reference evidence="7 8" key="1">
    <citation type="submission" date="2015-11" db="EMBL/GenBank/DDBJ databases">
        <title>Genome sequences of Lysobacter enzymogenes strain C3 and Lysobacter antibioticus ATCC 29479.</title>
        <authorList>
            <person name="Kobayashi D.Y."/>
        </authorList>
    </citation>
    <scope>NUCLEOTIDE SEQUENCE [LARGE SCALE GENOMIC DNA]</scope>
    <source>
        <strain evidence="7 8">C3</strain>
    </source>
</reference>
<evidence type="ECO:0000256" key="5">
    <source>
        <dbReference type="PROSITE-ProRule" id="PRU00277"/>
    </source>
</evidence>
<dbReference type="AlphaFoldDB" id="A0A0S2DHM4"/>
<dbReference type="PANTHER" id="PTHR43811:SF57">
    <property type="entry name" value="FKBP-TYPE PEPTIDYL-PROLYL CIS-TRANS ISOMERASE FKPA-RELATED"/>
    <property type="match status" value="1"/>
</dbReference>
<dbReference type="Pfam" id="PF00254">
    <property type="entry name" value="FKBP_C"/>
    <property type="match status" value="1"/>
</dbReference>
<evidence type="ECO:0000256" key="6">
    <source>
        <dbReference type="RuleBase" id="RU003915"/>
    </source>
</evidence>
<comment type="similarity">
    <text evidence="2 6">Belongs to the FKBP-type PPIase family.</text>
</comment>
<name>A0A0S2DHM4_LYSEN</name>
<evidence type="ECO:0000256" key="1">
    <source>
        <dbReference type="ARBA" id="ARBA00000971"/>
    </source>
</evidence>
<dbReference type="PATRIC" id="fig|69.6.peg.2664"/>
<dbReference type="Gene3D" id="3.10.50.40">
    <property type="match status" value="1"/>
</dbReference>
<dbReference type="Proteomes" id="UP000061569">
    <property type="component" value="Chromosome"/>
</dbReference>
<dbReference type="EC" id="5.2.1.8" evidence="6"/>
<dbReference type="InterPro" id="IPR046357">
    <property type="entry name" value="PPIase_dom_sf"/>
</dbReference>
<evidence type="ECO:0000313" key="7">
    <source>
        <dbReference type="EMBL" id="ALN58053.1"/>
    </source>
</evidence>
<accession>A0A0S2DHM4</accession>
<dbReference type="FunFam" id="3.10.50.40:FF:000006">
    <property type="entry name" value="Peptidyl-prolyl cis-trans isomerase"/>
    <property type="match status" value="1"/>
</dbReference>
<dbReference type="Gene3D" id="1.10.287.460">
    <property type="entry name" value="Peptidyl-prolyl cis-trans isomerase, FKBP-type, N-terminal domain"/>
    <property type="match status" value="2"/>
</dbReference>
<dbReference type="InterPro" id="IPR001179">
    <property type="entry name" value="PPIase_FKBP_dom"/>
</dbReference>